<dbReference type="InterPro" id="IPR011335">
    <property type="entry name" value="Restrct_endonuc-II-like"/>
</dbReference>
<feature type="domain" description="DUF559" evidence="1">
    <location>
        <begin position="111"/>
        <end position="169"/>
    </location>
</feature>
<dbReference type="InterPro" id="IPR007569">
    <property type="entry name" value="DUF559"/>
</dbReference>
<proteinExistence type="predicted"/>
<protein>
    <submittedName>
        <fullName evidence="2">DUF559 domain-containing protein</fullName>
    </submittedName>
</protein>
<sequence>MPTHLPRAHRCDLARTLALGDLVAAGDWLIYWRSARTNLARLAAAVAGYSSQRGVKKLRLAFTLLNGHAESPRESRLRVEIVLAGLPNPEVNVELFDSHGVFLARADLLFRAFGLILEYEGLQHLTDRAQWQRDIDRTHALEDEGWRIIRVTAEDLRDPRRLIERIRRHIASRVAQSRGL</sequence>
<keyword evidence="3" id="KW-1185">Reference proteome</keyword>
<evidence type="ECO:0000313" key="2">
    <source>
        <dbReference type="EMBL" id="RLP71927.1"/>
    </source>
</evidence>
<dbReference type="Pfam" id="PF04480">
    <property type="entry name" value="DUF559"/>
    <property type="match status" value="1"/>
</dbReference>
<accession>A0A3L6ZVK4</accession>
<gene>
    <name evidence="2" type="ORF">D9V29_05690</name>
</gene>
<reference evidence="2 3" key="1">
    <citation type="submission" date="2018-10" db="EMBL/GenBank/DDBJ databases">
        <authorList>
            <person name="Li J."/>
        </authorList>
    </citation>
    <scope>NUCLEOTIDE SEQUENCE [LARGE SCALE GENOMIC DNA]</scope>
    <source>
        <strain evidence="2 3">CCTCC AB209002</strain>
    </source>
</reference>
<dbReference type="Gene3D" id="3.40.960.10">
    <property type="entry name" value="VSR Endonuclease"/>
    <property type="match status" value="1"/>
</dbReference>
<dbReference type="SUPFAM" id="SSF52980">
    <property type="entry name" value="Restriction endonuclease-like"/>
    <property type="match status" value="1"/>
</dbReference>
<dbReference type="Proteomes" id="UP000270299">
    <property type="component" value="Unassembled WGS sequence"/>
</dbReference>
<comment type="caution">
    <text evidence="2">The sequence shown here is derived from an EMBL/GenBank/DDBJ whole genome shotgun (WGS) entry which is preliminary data.</text>
</comment>
<dbReference type="AlphaFoldDB" id="A0A3L6ZVK4"/>
<name>A0A3L6ZVK4_9MICO</name>
<evidence type="ECO:0000313" key="3">
    <source>
        <dbReference type="Proteomes" id="UP000270299"/>
    </source>
</evidence>
<organism evidence="2 3">
    <name type="scientific">Mycetocola manganoxydans</name>
    <dbReference type="NCBI Taxonomy" id="699879"/>
    <lineage>
        <taxon>Bacteria</taxon>
        <taxon>Bacillati</taxon>
        <taxon>Actinomycetota</taxon>
        <taxon>Actinomycetes</taxon>
        <taxon>Micrococcales</taxon>
        <taxon>Microbacteriaceae</taxon>
        <taxon>Mycetocola</taxon>
    </lineage>
</organism>
<dbReference type="EMBL" id="RCUV01000006">
    <property type="protein sequence ID" value="RLP71927.1"/>
    <property type="molecule type" value="Genomic_DNA"/>
</dbReference>
<evidence type="ECO:0000259" key="1">
    <source>
        <dbReference type="Pfam" id="PF04480"/>
    </source>
</evidence>
<dbReference type="OrthoDB" id="3173471at2"/>